<dbReference type="EMBL" id="CAJNOC010005055">
    <property type="protein sequence ID" value="CAF1041152.1"/>
    <property type="molecule type" value="Genomic_DNA"/>
</dbReference>
<keyword evidence="3" id="KW-1185">Reference proteome</keyword>
<accession>A0A814JPD4</accession>
<dbReference type="PANTHER" id="PTHR45749">
    <property type="match status" value="1"/>
</dbReference>
<organism evidence="2 3">
    <name type="scientific">Brachionus calyciflorus</name>
    <dbReference type="NCBI Taxonomy" id="104777"/>
    <lineage>
        <taxon>Eukaryota</taxon>
        <taxon>Metazoa</taxon>
        <taxon>Spiralia</taxon>
        <taxon>Gnathifera</taxon>
        <taxon>Rotifera</taxon>
        <taxon>Eurotatoria</taxon>
        <taxon>Monogononta</taxon>
        <taxon>Pseudotrocha</taxon>
        <taxon>Ploima</taxon>
        <taxon>Brachionidae</taxon>
        <taxon>Brachionus</taxon>
    </lineage>
</organism>
<reference evidence="2" key="1">
    <citation type="submission" date="2021-02" db="EMBL/GenBank/DDBJ databases">
        <authorList>
            <person name="Nowell W R."/>
        </authorList>
    </citation>
    <scope>NUCLEOTIDE SEQUENCE</scope>
    <source>
        <strain evidence="2">Ploen Becks lab</strain>
    </source>
</reference>
<sequence length="387" mass="44904">TSDICHDEQISVCFRFCSDDFPVKEKFIGFYKVQNKTGESLYELVCSIFSSNGLNLKNLVGQCYDGASNMSGEFKGLASRIKADSPGALIKQVKFKFKNLCPTRWSSRFNALKAVNDNFIVILETHQEITRSDRNTLANSIYLSIFTFDFLFYLDILTNFFRITNILSNKLQEIDLDYMNIKELAQTTIFALNDFKKEAIFDGFWSKTLKSCDELEISLPQSPRKRKKPKRFIDSGEQLDENKFTLWFKRFELQTPRWTDETRAMQVVTLFGDDALQNKTVQATLYEFYGAKQRPDETVEKFSNRLIKYTNEVNEQDKVIMEKRLINVFVRGQVPSLKKILTTNSSNDFDELVRVAKRIEQSEREEQKVTSLEANIENISAVKETDK</sequence>
<gene>
    <name evidence="2" type="ORF">OXX778_LOCUS18355</name>
</gene>
<dbReference type="InterPro" id="IPR025398">
    <property type="entry name" value="DUF4371"/>
</dbReference>
<protein>
    <recommendedName>
        <fullName evidence="1">DUF4371 domain-containing protein</fullName>
    </recommendedName>
</protein>
<evidence type="ECO:0000313" key="3">
    <source>
        <dbReference type="Proteomes" id="UP000663879"/>
    </source>
</evidence>
<dbReference type="AlphaFoldDB" id="A0A814JPD4"/>
<feature type="non-terminal residue" evidence="2">
    <location>
        <position position="1"/>
    </location>
</feature>
<dbReference type="OrthoDB" id="6614843at2759"/>
<comment type="caution">
    <text evidence="2">The sequence shown here is derived from an EMBL/GenBank/DDBJ whole genome shotgun (WGS) entry which is preliminary data.</text>
</comment>
<evidence type="ECO:0000313" key="2">
    <source>
        <dbReference type="EMBL" id="CAF1041152.1"/>
    </source>
</evidence>
<name>A0A814JPD4_9BILA</name>
<dbReference type="Proteomes" id="UP000663879">
    <property type="component" value="Unassembled WGS sequence"/>
</dbReference>
<proteinExistence type="predicted"/>
<evidence type="ECO:0000259" key="1">
    <source>
        <dbReference type="Pfam" id="PF14291"/>
    </source>
</evidence>
<feature type="domain" description="DUF4371" evidence="1">
    <location>
        <begin position="2"/>
        <end position="76"/>
    </location>
</feature>
<dbReference type="Pfam" id="PF14291">
    <property type="entry name" value="DUF4371"/>
    <property type="match status" value="1"/>
</dbReference>
<dbReference type="InterPro" id="IPR012337">
    <property type="entry name" value="RNaseH-like_sf"/>
</dbReference>
<dbReference type="SUPFAM" id="SSF53098">
    <property type="entry name" value="Ribonuclease H-like"/>
    <property type="match status" value="1"/>
</dbReference>
<dbReference type="PANTHER" id="PTHR45749:SF21">
    <property type="entry name" value="DUF4371 DOMAIN-CONTAINING PROTEIN"/>
    <property type="match status" value="1"/>
</dbReference>